<keyword evidence="3" id="KW-0540">Nuclease</keyword>
<dbReference type="InterPro" id="IPR005135">
    <property type="entry name" value="Endo/exonuclease/phosphatase"/>
</dbReference>
<accession>A0A7S8RG82</accession>
<organism evidence="3 4">
    <name type="scientific">Microbacterium schleiferi</name>
    <dbReference type="NCBI Taxonomy" id="69362"/>
    <lineage>
        <taxon>Bacteria</taxon>
        <taxon>Bacillati</taxon>
        <taxon>Actinomycetota</taxon>
        <taxon>Actinomycetes</taxon>
        <taxon>Micrococcales</taxon>
        <taxon>Microbacteriaceae</taxon>
        <taxon>Microbacterium</taxon>
    </lineage>
</organism>
<feature type="transmembrane region" description="Helical" evidence="1">
    <location>
        <begin position="34"/>
        <end position="60"/>
    </location>
</feature>
<dbReference type="AlphaFoldDB" id="A0A7S8RG82"/>
<dbReference type="Pfam" id="PF03372">
    <property type="entry name" value="Exo_endo_phos"/>
    <property type="match status" value="1"/>
</dbReference>
<sequence length="340" mass="35170">MRRALGILVAVIWIAAVAVITVPDFFRVERLTPIAQIIAFRGVIVLALAAVAILALFASFARSIRPLAVTILIVAVVGAAAGGATMVNRGIGTDSLPAKTDEAIRVMTWNTAGPATSADEIARLAVAMDADIVALPETTIETGEQVAIEMRELGHPMWAHHAKDPSTPWDAGSTTLLITPDLGDYAVIESSVEGTSTTSTVPSAVAMPVSGAGPIVVAAHAVAPRADYMDDWRADLRWLGDQCAADNVIMAGDFNATLDHFGGLGVDGGELGRCRDAAAASGTGAVGTWSTAWPPLLGTPIDHVMTTDAWTVTGSLVLSSVDGSGSDHRPLVVQLEPATP</sequence>
<dbReference type="GO" id="GO:0004527">
    <property type="term" value="F:exonuclease activity"/>
    <property type="evidence" value="ECO:0007669"/>
    <property type="project" value="UniProtKB-KW"/>
</dbReference>
<dbReference type="Gene3D" id="3.60.10.10">
    <property type="entry name" value="Endonuclease/exonuclease/phosphatase"/>
    <property type="match status" value="1"/>
</dbReference>
<feature type="transmembrane region" description="Helical" evidence="1">
    <location>
        <begin position="67"/>
        <end position="87"/>
    </location>
</feature>
<evidence type="ECO:0000259" key="2">
    <source>
        <dbReference type="Pfam" id="PF03372"/>
    </source>
</evidence>
<dbReference type="RefSeq" id="WP_195691799.1">
    <property type="nucleotide sequence ID" value="NZ_CP064760.1"/>
</dbReference>
<evidence type="ECO:0000256" key="1">
    <source>
        <dbReference type="SAM" id="Phobius"/>
    </source>
</evidence>
<dbReference type="InterPro" id="IPR036691">
    <property type="entry name" value="Endo/exonu/phosph_ase_sf"/>
</dbReference>
<keyword evidence="3" id="KW-0378">Hydrolase</keyword>
<gene>
    <name evidence="3" type="ORF">IT882_10410</name>
</gene>
<feature type="domain" description="Endonuclease/exonuclease/phosphatase" evidence="2">
    <location>
        <begin position="107"/>
        <end position="328"/>
    </location>
</feature>
<dbReference type="KEGG" id="msf:IT882_10410"/>
<keyword evidence="3" id="KW-0269">Exonuclease</keyword>
<proteinExistence type="predicted"/>
<keyword evidence="1" id="KW-0472">Membrane</keyword>
<dbReference type="EMBL" id="CP064760">
    <property type="protein sequence ID" value="QPE03706.1"/>
    <property type="molecule type" value="Genomic_DNA"/>
</dbReference>
<evidence type="ECO:0000313" key="3">
    <source>
        <dbReference type="EMBL" id="QPE03706.1"/>
    </source>
</evidence>
<dbReference type="Proteomes" id="UP000594480">
    <property type="component" value="Chromosome"/>
</dbReference>
<name>A0A7S8RG82_9MICO</name>
<evidence type="ECO:0000313" key="4">
    <source>
        <dbReference type="Proteomes" id="UP000594480"/>
    </source>
</evidence>
<keyword evidence="3" id="KW-0255">Endonuclease</keyword>
<protein>
    <submittedName>
        <fullName evidence="3">Endonuclease/exonuclease/phosphatase family protein</fullName>
    </submittedName>
</protein>
<keyword evidence="1" id="KW-0812">Transmembrane</keyword>
<dbReference type="GO" id="GO:0004519">
    <property type="term" value="F:endonuclease activity"/>
    <property type="evidence" value="ECO:0007669"/>
    <property type="project" value="UniProtKB-KW"/>
</dbReference>
<keyword evidence="4" id="KW-1185">Reference proteome</keyword>
<dbReference type="SUPFAM" id="SSF56219">
    <property type="entry name" value="DNase I-like"/>
    <property type="match status" value="1"/>
</dbReference>
<reference evidence="3 4" key="1">
    <citation type="submission" date="2020-11" db="EMBL/GenBank/DDBJ databases">
        <title>Amino acid is mineralized and recycled by bacteria in oceanic microbiome.</title>
        <authorList>
            <person name="Zheng L.Y."/>
        </authorList>
    </citation>
    <scope>NUCLEOTIDE SEQUENCE [LARGE SCALE GENOMIC DNA]</scope>
    <source>
        <strain evidence="3 4">A32-1</strain>
    </source>
</reference>
<keyword evidence="1" id="KW-1133">Transmembrane helix</keyword>